<dbReference type="EMBL" id="BMQN01000001">
    <property type="protein sequence ID" value="GGR84442.1"/>
    <property type="molecule type" value="Genomic_DNA"/>
</dbReference>
<gene>
    <name evidence="1" type="ORF">GCM10008960_09350</name>
</gene>
<accession>A0ABQ2S2M3</accession>
<keyword evidence="2" id="KW-1185">Reference proteome</keyword>
<reference evidence="2" key="1">
    <citation type="journal article" date="2019" name="Int. J. Syst. Evol. Microbiol.">
        <title>The Global Catalogue of Microorganisms (GCM) 10K type strain sequencing project: providing services to taxonomists for standard genome sequencing and annotation.</title>
        <authorList>
            <consortium name="The Broad Institute Genomics Platform"/>
            <consortium name="The Broad Institute Genome Sequencing Center for Infectious Disease"/>
            <person name="Wu L."/>
            <person name="Ma J."/>
        </authorList>
    </citation>
    <scope>NUCLEOTIDE SEQUENCE [LARGE SCALE GENOMIC DNA]</scope>
    <source>
        <strain evidence="2">JCM 31405</strain>
    </source>
</reference>
<proteinExistence type="predicted"/>
<comment type="caution">
    <text evidence="1">The sequence shown here is derived from an EMBL/GenBank/DDBJ whole genome shotgun (WGS) entry which is preliminary data.</text>
</comment>
<evidence type="ECO:0008006" key="3">
    <source>
        <dbReference type="Google" id="ProtNLM"/>
    </source>
</evidence>
<dbReference type="RefSeq" id="WP_189071935.1">
    <property type="nucleotide sequence ID" value="NZ_BMQN01000001.1"/>
</dbReference>
<sequence>MSRIIPKELLAQVPRELRQQVLSFDQQLAQIEKMKARRRKNAVNLSGGKPLGTDDVTKWLRTLWPKQFQAELAPFHTELLEWLFARDPAQSSSRAFIWPRGFAKTTLGRVMPIALATRGYSYVLYVQANQAMANSSVQSIGDLLSHPTVVQHYPLLGQPEVSENTGQQKAWRQSRLHTASGLIIDAAGLDTAIRGLNLDGKRPDVIIFDDIDAKNDSLESTEKKLETVLSSIIPAGAANRCVVILQNIINEHGIVTRLAGLDAEHPRDFLMDCGISGPYKAVEGLEYELRDVENPEPGAAPRRYVITAGVPTWPAVRPLSVLEDEMNQITPHRFISELQNEVTGSTGSIYQGHDLTGVPLPPLEEFEDIQLWCDIAVTSGKNSDSQAISVAGRHSSGIIYTMHAWEGVEDPAKFMRRAVQAAVRFQCRILGVEVNQGGDLWRDLFNRTVDDLKREGLIDSAPGYDSASATSRTGGKEARWQSVKALRETGQVQDGIGTHEVRFRSLLRIPEHKPYDLADADYWSIDKLRKKNPVRVGVAMPRTGWR</sequence>
<organism evidence="1 2">
    <name type="scientific">Deinococcus sedimenti</name>
    <dbReference type="NCBI Taxonomy" id="1867090"/>
    <lineage>
        <taxon>Bacteria</taxon>
        <taxon>Thermotogati</taxon>
        <taxon>Deinococcota</taxon>
        <taxon>Deinococci</taxon>
        <taxon>Deinococcales</taxon>
        <taxon>Deinococcaceae</taxon>
        <taxon>Deinococcus</taxon>
    </lineage>
</organism>
<evidence type="ECO:0000313" key="2">
    <source>
        <dbReference type="Proteomes" id="UP000644548"/>
    </source>
</evidence>
<dbReference type="Proteomes" id="UP000644548">
    <property type="component" value="Unassembled WGS sequence"/>
</dbReference>
<protein>
    <recommendedName>
        <fullName evidence="3">Terminase large subunit gp17-like C-terminal domain-containing protein</fullName>
    </recommendedName>
</protein>
<evidence type="ECO:0000313" key="1">
    <source>
        <dbReference type="EMBL" id="GGR84442.1"/>
    </source>
</evidence>
<name>A0ABQ2S2M3_9DEIO</name>